<reference evidence="5 6" key="1">
    <citation type="submission" date="2019-03" db="EMBL/GenBank/DDBJ databases">
        <title>Genomic Encyclopedia of Type Strains, Phase IV (KMG-IV): sequencing the most valuable type-strain genomes for metagenomic binning, comparative biology and taxonomic classification.</title>
        <authorList>
            <person name="Goeker M."/>
        </authorList>
    </citation>
    <scope>NUCLEOTIDE SEQUENCE [LARGE SCALE GENOMIC DNA]</scope>
    <source>
        <strain evidence="5 6">DSM 5604</strain>
    </source>
</reference>
<dbReference type="GO" id="GO:0016887">
    <property type="term" value="F:ATP hydrolysis activity"/>
    <property type="evidence" value="ECO:0007669"/>
    <property type="project" value="InterPro"/>
</dbReference>
<evidence type="ECO:0000256" key="3">
    <source>
        <dbReference type="ARBA" id="ARBA00066752"/>
    </source>
</evidence>
<keyword evidence="5" id="KW-0547">Nucleotide-binding</keyword>
<evidence type="ECO:0000256" key="2">
    <source>
        <dbReference type="ARBA" id="ARBA00052296"/>
    </source>
</evidence>
<feature type="domain" description="ArsA/GET3 Anion-transporting ATPase-like" evidence="4">
    <location>
        <begin position="8"/>
        <end position="330"/>
    </location>
</feature>
<dbReference type="EMBL" id="SNZA01000001">
    <property type="protein sequence ID" value="TDR15499.1"/>
    <property type="molecule type" value="Genomic_DNA"/>
</dbReference>
<dbReference type="PANTHER" id="PTHR10803:SF3">
    <property type="entry name" value="ATPASE GET3"/>
    <property type="match status" value="1"/>
</dbReference>
<dbReference type="InterPro" id="IPR016300">
    <property type="entry name" value="ATPase_ArsA/GET3"/>
</dbReference>
<dbReference type="Proteomes" id="UP000295729">
    <property type="component" value="Unassembled WGS sequence"/>
</dbReference>
<keyword evidence="5" id="KW-0067">ATP-binding</keyword>
<accession>A0A4R6XBM2</accession>
<dbReference type="InterPro" id="IPR025723">
    <property type="entry name" value="ArsA/GET3_ATPase-like"/>
</dbReference>
<dbReference type="Gene3D" id="3.40.50.300">
    <property type="entry name" value="P-loop containing nucleotide triphosphate hydrolases"/>
    <property type="match status" value="1"/>
</dbReference>
<comment type="caution">
    <text evidence="5">The sequence shown here is derived from an EMBL/GenBank/DDBJ whole genome shotgun (WGS) entry which is preliminary data.</text>
</comment>
<evidence type="ECO:0000256" key="1">
    <source>
        <dbReference type="ARBA" id="ARBA00011040"/>
    </source>
</evidence>
<dbReference type="Pfam" id="PF02374">
    <property type="entry name" value="ArsA_ATPase"/>
    <property type="match status" value="1"/>
</dbReference>
<dbReference type="EC" id="7.3.2.7" evidence="3"/>
<comment type="similarity">
    <text evidence="1">Belongs to the arsA ATPase family.</text>
</comment>
<dbReference type="SUPFAM" id="SSF52540">
    <property type="entry name" value="P-loop containing nucleoside triphosphate hydrolases"/>
    <property type="match status" value="1"/>
</dbReference>
<dbReference type="NCBIfam" id="TIGR00345">
    <property type="entry name" value="GET3_arsA_TRC40"/>
    <property type="match status" value="1"/>
</dbReference>
<evidence type="ECO:0000313" key="5">
    <source>
        <dbReference type="EMBL" id="TDR15499.1"/>
    </source>
</evidence>
<dbReference type="PANTHER" id="PTHR10803">
    <property type="entry name" value="ARSENICAL PUMP-DRIVING ATPASE ARSENITE-TRANSLOCATING ATPASE"/>
    <property type="match status" value="1"/>
</dbReference>
<dbReference type="RefSeq" id="WP_133560109.1">
    <property type="nucleotide sequence ID" value="NZ_SNZA01000001.1"/>
</dbReference>
<keyword evidence="6" id="KW-1185">Reference proteome</keyword>
<sequence length="335" mass="37198">MSCITDKRLILVGGKGGVGKTTISASLALLASRRGKRVLVVSTDPAHSLGDAFDWEIGDQGAAVCAGVHALEIDPDKEVMAHIERVTKDMKRFTRPEMYPEIERQMRLTEQSPGAQEAALLERICRLIEDAEDQYDLVIFDTAPTGHTLRLLSLPEAMAAWTQGMLSQQAKSEKLAGVLDHLTAKAGKDIANPMADPSKHATDGMDSRTQEITETLLERQRLFQRSRRRFQDAENTGLLFVLTPEKLPILETERAVKSLKDEALPLHGLVVNRVLPDNADGEFLAQRREQEKRYLNDIDRIFADQAQFRMPLMPTDIHGIGALQQTAVLLDQSGL</sequence>
<gene>
    <name evidence="5" type="ORF">C8D85_0865</name>
</gene>
<comment type="catalytic activity">
    <reaction evidence="2">
        <text>arsenite(in) + ATP + H2O = arsenite(out) + ADP + phosphate + H(+)</text>
        <dbReference type="Rhea" id="RHEA:11348"/>
        <dbReference type="ChEBI" id="CHEBI:15377"/>
        <dbReference type="ChEBI" id="CHEBI:15378"/>
        <dbReference type="ChEBI" id="CHEBI:29242"/>
        <dbReference type="ChEBI" id="CHEBI:30616"/>
        <dbReference type="ChEBI" id="CHEBI:43474"/>
        <dbReference type="ChEBI" id="CHEBI:456216"/>
        <dbReference type="EC" id="7.3.2.7"/>
    </reaction>
</comment>
<dbReference type="InterPro" id="IPR027417">
    <property type="entry name" value="P-loop_NTPase"/>
</dbReference>
<evidence type="ECO:0000259" key="4">
    <source>
        <dbReference type="Pfam" id="PF02374"/>
    </source>
</evidence>
<name>A0A4R6XBM2_9GAMM</name>
<protein>
    <recommendedName>
        <fullName evidence="3">arsenite-transporting ATPase</fullName>
        <ecNumber evidence="3">7.3.2.7</ecNumber>
    </recommendedName>
</protein>
<dbReference type="GO" id="GO:0005524">
    <property type="term" value="F:ATP binding"/>
    <property type="evidence" value="ECO:0007669"/>
    <property type="project" value="UniProtKB-KW"/>
</dbReference>
<dbReference type="GO" id="GO:0015446">
    <property type="term" value="F:ATPase-coupled arsenite transmembrane transporter activity"/>
    <property type="evidence" value="ECO:0007669"/>
    <property type="project" value="UniProtKB-EC"/>
</dbReference>
<evidence type="ECO:0000313" key="6">
    <source>
        <dbReference type="Proteomes" id="UP000295729"/>
    </source>
</evidence>
<dbReference type="CDD" id="cd02035">
    <property type="entry name" value="ArsA"/>
    <property type="match status" value="1"/>
</dbReference>
<organism evidence="5 6">
    <name type="scientific">Marinomonas communis</name>
    <dbReference type="NCBI Taxonomy" id="28254"/>
    <lineage>
        <taxon>Bacteria</taxon>
        <taxon>Pseudomonadati</taxon>
        <taxon>Pseudomonadota</taxon>
        <taxon>Gammaproteobacteria</taxon>
        <taxon>Oceanospirillales</taxon>
        <taxon>Oceanospirillaceae</taxon>
        <taxon>Marinomonas</taxon>
    </lineage>
</organism>
<proteinExistence type="inferred from homology"/>
<dbReference type="OrthoDB" id="9780677at2"/>
<dbReference type="AlphaFoldDB" id="A0A4R6XBM2"/>